<protein>
    <submittedName>
        <fullName evidence="2">Uncharacterized protein</fullName>
    </submittedName>
</protein>
<proteinExistence type="predicted"/>
<evidence type="ECO:0000256" key="1">
    <source>
        <dbReference type="SAM" id="Phobius"/>
    </source>
</evidence>
<sequence length="301" mass="33403">MTEEENAAATKAAPKPLRTYQSDVEEMLKHGEGSLATIAIAENDKRIRAGLSVEEPEKPVHTKLIIVISLSLIVLGAGTLAFLFLFRNIERDPVPLTEETPAIIVTDIEKDFDIKGLSRDRLLETFTDEQGQNESTLSSVVGFRLLEGKGETAEPVTASTFLKKLQTQAPDSLVRSFAPNFLFGLHILNVNHPFLIFKTGYYQNVYAGMLAWENTIIDDLGPLFIKPEVAVEAETSDQVLGRGKNFEDIVIKNRDTRALRNQSGKIVFLYSFPDKNTLIITTNADTLEKVATRLLAGKQVR</sequence>
<keyword evidence="1" id="KW-0472">Membrane</keyword>
<dbReference type="EMBL" id="LCMA01000008">
    <property type="protein sequence ID" value="KKU26554.1"/>
    <property type="molecule type" value="Genomic_DNA"/>
</dbReference>
<keyword evidence="1" id="KW-0812">Transmembrane</keyword>
<gene>
    <name evidence="2" type="ORF">UX39_C0008G0017</name>
</gene>
<name>A0A0G1P0X5_9BACT</name>
<comment type="caution">
    <text evidence="2">The sequence shown here is derived from an EMBL/GenBank/DDBJ whole genome shotgun (WGS) entry which is preliminary data.</text>
</comment>
<evidence type="ECO:0000313" key="2">
    <source>
        <dbReference type="EMBL" id="KKU26554.1"/>
    </source>
</evidence>
<evidence type="ECO:0000313" key="3">
    <source>
        <dbReference type="Proteomes" id="UP000034175"/>
    </source>
</evidence>
<keyword evidence="1" id="KW-1133">Transmembrane helix</keyword>
<dbReference type="AlphaFoldDB" id="A0A0G1P0X5"/>
<dbReference type="Proteomes" id="UP000034175">
    <property type="component" value="Unassembled WGS sequence"/>
</dbReference>
<accession>A0A0G1P0X5</accession>
<reference evidence="2 3" key="1">
    <citation type="journal article" date="2015" name="Nature">
        <title>rRNA introns, odd ribosomes, and small enigmatic genomes across a large radiation of phyla.</title>
        <authorList>
            <person name="Brown C.T."/>
            <person name="Hug L.A."/>
            <person name="Thomas B.C."/>
            <person name="Sharon I."/>
            <person name="Castelle C.J."/>
            <person name="Singh A."/>
            <person name="Wilkins M.J."/>
            <person name="Williams K.H."/>
            <person name="Banfield J.F."/>
        </authorList>
    </citation>
    <scope>NUCLEOTIDE SEQUENCE [LARGE SCALE GENOMIC DNA]</scope>
</reference>
<organism evidence="2 3">
    <name type="scientific">Candidatus Magasanikbacteria bacterium GW2011_GWA2_46_17</name>
    <dbReference type="NCBI Taxonomy" id="1619042"/>
    <lineage>
        <taxon>Bacteria</taxon>
        <taxon>Candidatus Magasanikiibacteriota</taxon>
    </lineage>
</organism>
<feature type="transmembrane region" description="Helical" evidence="1">
    <location>
        <begin position="64"/>
        <end position="86"/>
    </location>
</feature>